<accession>A0ABV7ZLM0</accession>
<dbReference type="RefSeq" id="WP_290290735.1">
    <property type="nucleotide sequence ID" value="NZ_CP047211.1"/>
</dbReference>
<evidence type="ECO:0008006" key="3">
    <source>
        <dbReference type="Google" id="ProtNLM"/>
    </source>
</evidence>
<reference evidence="2" key="1">
    <citation type="journal article" date="2019" name="Int. J. Syst. Evol. Microbiol.">
        <title>The Global Catalogue of Microorganisms (GCM) 10K type strain sequencing project: providing services to taxonomists for standard genome sequencing and annotation.</title>
        <authorList>
            <consortium name="The Broad Institute Genomics Platform"/>
            <consortium name="The Broad Institute Genome Sequencing Center for Infectious Disease"/>
            <person name="Wu L."/>
            <person name="Ma J."/>
        </authorList>
    </citation>
    <scope>NUCLEOTIDE SEQUENCE [LARGE SCALE GENOMIC DNA]</scope>
    <source>
        <strain evidence="2">CCUG 53252</strain>
    </source>
</reference>
<keyword evidence="2" id="KW-1185">Reference proteome</keyword>
<dbReference type="EMBL" id="JBHRZN010000001">
    <property type="protein sequence ID" value="MFC3849453.1"/>
    <property type="molecule type" value="Genomic_DNA"/>
</dbReference>
<evidence type="ECO:0000313" key="2">
    <source>
        <dbReference type="Proteomes" id="UP001595751"/>
    </source>
</evidence>
<dbReference type="Proteomes" id="UP001595751">
    <property type="component" value="Unassembled WGS sequence"/>
</dbReference>
<sequence>MGTGDELDSVLAAADLDGNPWKQAEPAPVYRHSPELLARLMEIPVKDFATTQSGRVAKAVDAWIAHEFRRAGFDPDAVWPRASSPRVLPTEIRKLLNGLPSHAEEDLLKYILRLPAIAPKDARFLGRAYDKQVDVAMSDWSTGPEMLVSTKLMTASFGKNLSNRFEEAYGDAGNLRARYPLAAVGFLFLQHASIVDKEPATFERSVDMMRKLKDRGDGNGYTATCLILADWDIDDPSTGVTILPAADRGHSTLTPDGTVPADLGPEQFFEKLINGILEAAPVSYHVHAREKLAGRHLAQADD</sequence>
<gene>
    <name evidence="1" type="ORF">ACFORJ_04655</name>
</gene>
<comment type="caution">
    <text evidence="1">The sequence shown here is derived from an EMBL/GenBank/DDBJ whole genome shotgun (WGS) entry which is preliminary data.</text>
</comment>
<organism evidence="1 2">
    <name type="scientific">Corynebacterium hansenii</name>
    <dbReference type="NCBI Taxonomy" id="394964"/>
    <lineage>
        <taxon>Bacteria</taxon>
        <taxon>Bacillati</taxon>
        <taxon>Actinomycetota</taxon>
        <taxon>Actinomycetes</taxon>
        <taxon>Mycobacteriales</taxon>
        <taxon>Corynebacteriaceae</taxon>
        <taxon>Corynebacterium</taxon>
    </lineage>
</organism>
<name>A0ABV7ZLM0_9CORY</name>
<proteinExistence type="predicted"/>
<evidence type="ECO:0000313" key="1">
    <source>
        <dbReference type="EMBL" id="MFC3849453.1"/>
    </source>
</evidence>
<protein>
    <recommendedName>
        <fullName evidence="3">Restriction endonuclease</fullName>
    </recommendedName>
</protein>